<dbReference type="SUPFAM" id="SSF54791">
    <property type="entry name" value="Eukaryotic type KH-domain (KH-domain type I)"/>
    <property type="match status" value="2"/>
</dbReference>
<accession>A0A6V4AU19</accession>
<feature type="domain" description="K Homology" evidence="3">
    <location>
        <begin position="188"/>
        <end position="257"/>
    </location>
</feature>
<proteinExistence type="predicted"/>
<feature type="domain" description="K Homology" evidence="3">
    <location>
        <begin position="275"/>
        <end position="344"/>
    </location>
</feature>
<keyword evidence="2" id="KW-0694">RNA-binding</keyword>
<evidence type="ECO:0000256" key="2">
    <source>
        <dbReference type="PROSITE-ProRule" id="PRU00117"/>
    </source>
</evidence>
<gene>
    <name evidence="4" type="ORF">CPOL0286_LOCUS19345</name>
</gene>
<evidence type="ECO:0000256" key="1">
    <source>
        <dbReference type="ARBA" id="ARBA00022737"/>
    </source>
</evidence>
<feature type="domain" description="K Homology" evidence="3">
    <location>
        <begin position="9"/>
        <end position="79"/>
    </location>
</feature>
<dbReference type="Gene3D" id="3.30.1370.10">
    <property type="entry name" value="K Homology domain, type 1"/>
    <property type="match status" value="3"/>
</dbReference>
<dbReference type="CDD" id="cd00105">
    <property type="entry name" value="KH-I"/>
    <property type="match status" value="1"/>
</dbReference>
<dbReference type="AlphaFoldDB" id="A0A6V4AU19"/>
<dbReference type="InterPro" id="IPR004088">
    <property type="entry name" value="KH_dom_type_1"/>
</dbReference>
<dbReference type="SMART" id="SM00322">
    <property type="entry name" value="KH"/>
    <property type="match status" value="3"/>
</dbReference>
<evidence type="ECO:0000313" key="4">
    <source>
        <dbReference type="EMBL" id="CAE2295207.1"/>
    </source>
</evidence>
<protein>
    <recommendedName>
        <fullName evidence="3">K Homology domain-containing protein</fullName>
    </recommendedName>
</protein>
<dbReference type="Pfam" id="PF00013">
    <property type="entry name" value="KH_1"/>
    <property type="match status" value="2"/>
</dbReference>
<keyword evidence="1" id="KW-0677">Repeat</keyword>
<name>A0A6V4AU19_9EUKA</name>
<dbReference type="EMBL" id="HBKO01042081">
    <property type="protein sequence ID" value="CAE2295207.1"/>
    <property type="molecule type" value="Transcribed_RNA"/>
</dbReference>
<reference evidence="4" key="1">
    <citation type="submission" date="2021-01" db="EMBL/GenBank/DDBJ databases">
        <authorList>
            <person name="Corre E."/>
            <person name="Pelletier E."/>
            <person name="Niang G."/>
            <person name="Scheremetjew M."/>
            <person name="Finn R."/>
            <person name="Kale V."/>
            <person name="Holt S."/>
            <person name="Cochrane G."/>
            <person name="Meng A."/>
            <person name="Brown T."/>
            <person name="Cohen L."/>
        </authorList>
    </citation>
    <scope>NUCLEOTIDE SEQUENCE</scope>
    <source>
        <strain evidence="4">UIO037</strain>
    </source>
</reference>
<dbReference type="InterPro" id="IPR036612">
    <property type="entry name" value="KH_dom_type_1_sf"/>
</dbReference>
<organism evidence="4">
    <name type="scientific">Prymnesium polylepis</name>
    <dbReference type="NCBI Taxonomy" id="72548"/>
    <lineage>
        <taxon>Eukaryota</taxon>
        <taxon>Haptista</taxon>
        <taxon>Haptophyta</taxon>
        <taxon>Prymnesiophyceae</taxon>
        <taxon>Prymnesiales</taxon>
        <taxon>Prymnesiaceae</taxon>
        <taxon>Prymnesium</taxon>
    </lineage>
</organism>
<dbReference type="PROSITE" id="PS50084">
    <property type="entry name" value="KH_TYPE_1"/>
    <property type="match status" value="3"/>
</dbReference>
<dbReference type="InterPro" id="IPR004087">
    <property type="entry name" value="KH_dom"/>
</dbReference>
<dbReference type="GO" id="GO:0003723">
    <property type="term" value="F:RNA binding"/>
    <property type="evidence" value="ECO:0007669"/>
    <property type="project" value="UniProtKB-UniRule"/>
</dbReference>
<sequence length="353" mass="36927">MSALDSQSDIEHVVVSVPEEHIGHVIGSKGAGLGRLRSECGVKTNVPREHISPGMRCIEVSGTAAQVLNAQAVISSMIEIAQNGQSAGRKRKATDDQDGPVPYRSRLLHDASPAMGPSAGYLLQNPQNFLMPDGQYAPQLGWPSGPAFHHAQQPIASQQAMQGFPQVLPFLPQQLPPLLQPTPHSGDAHPTAKLLIEANKAGVVVGKQGATLKAIRQETGAKIEVAREPVLGLRLVIIKAPMAGLEGSLSMICALIGDGPPIGSGLPDLQAAGAPKASLKLLFASNLAGSIIGKGGTGLAELRQYGIKAELARDEVLLAERMLAVEGPPIGVCNAICVALRKMHAPMAWQAKP</sequence>
<evidence type="ECO:0000259" key="3">
    <source>
        <dbReference type="SMART" id="SM00322"/>
    </source>
</evidence>
<dbReference type="PANTHER" id="PTHR10288">
    <property type="entry name" value="KH DOMAIN CONTAINING RNA BINDING PROTEIN"/>
    <property type="match status" value="1"/>
</dbReference>